<keyword evidence="2 4" id="KW-0560">Oxidoreductase</keyword>
<dbReference type="InterPro" id="IPR015590">
    <property type="entry name" value="Aldehyde_DH_dom"/>
</dbReference>
<dbReference type="InterPro" id="IPR016162">
    <property type="entry name" value="Ald_DH_N"/>
</dbReference>
<dbReference type="FunFam" id="3.40.605.10:FF:000007">
    <property type="entry name" value="NAD/NADP-dependent betaine aldehyde dehydrogenase"/>
    <property type="match status" value="1"/>
</dbReference>
<dbReference type="InterPro" id="IPR044086">
    <property type="entry name" value="LUC3-like"/>
</dbReference>
<gene>
    <name evidence="6" type="ORF">D2V17_17925</name>
</gene>
<name>A0A3A1NZB4_9SPHN</name>
<dbReference type="AlphaFoldDB" id="A0A3A1NZB4"/>
<dbReference type="SUPFAM" id="SSF53720">
    <property type="entry name" value="ALDH-like"/>
    <property type="match status" value="1"/>
</dbReference>
<comment type="caution">
    <text evidence="6">The sequence shown here is derived from an EMBL/GenBank/DDBJ whole genome shotgun (WGS) entry which is preliminary data.</text>
</comment>
<dbReference type="Pfam" id="PF00171">
    <property type="entry name" value="Aldedh"/>
    <property type="match status" value="1"/>
</dbReference>
<organism evidence="6 7">
    <name type="scientific">Aurantiacibacter xanthus</name>
    <dbReference type="NCBI Taxonomy" id="1784712"/>
    <lineage>
        <taxon>Bacteria</taxon>
        <taxon>Pseudomonadati</taxon>
        <taxon>Pseudomonadota</taxon>
        <taxon>Alphaproteobacteria</taxon>
        <taxon>Sphingomonadales</taxon>
        <taxon>Erythrobacteraceae</taxon>
        <taxon>Aurantiacibacter</taxon>
    </lineage>
</organism>
<dbReference type="PANTHER" id="PTHR11699">
    <property type="entry name" value="ALDEHYDE DEHYDROGENASE-RELATED"/>
    <property type="match status" value="1"/>
</dbReference>
<evidence type="ECO:0000256" key="1">
    <source>
        <dbReference type="ARBA" id="ARBA00009986"/>
    </source>
</evidence>
<dbReference type="EMBL" id="QXFM01000139">
    <property type="protein sequence ID" value="RIV81107.1"/>
    <property type="molecule type" value="Genomic_DNA"/>
</dbReference>
<evidence type="ECO:0000256" key="3">
    <source>
        <dbReference type="PROSITE-ProRule" id="PRU10007"/>
    </source>
</evidence>
<evidence type="ECO:0000256" key="4">
    <source>
        <dbReference type="RuleBase" id="RU003345"/>
    </source>
</evidence>
<dbReference type="Gene3D" id="3.40.605.10">
    <property type="entry name" value="Aldehyde Dehydrogenase, Chain A, domain 1"/>
    <property type="match status" value="1"/>
</dbReference>
<accession>A0A3A1NZB4</accession>
<evidence type="ECO:0000256" key="2">
    <source>
        <dbReference type="ARBA" id="ARBA00023002"/>
    </source>
</evidence>
<evidence type="ECO:0000313" key="6">
    <source>
        <dbReference type="EMBL" id="RIV81107.1"/>
    </source>
</evidence>
<dbReference type="FunFam" id="3.40.309.10:FF:000009">
    <property type="entry name" value="Aldehyde dehydrogenase A"/>
    <property type="match status" value="1"/>
</dbReference>
<dbReference type="RefSeq" id="WP_119594492.1">
    <property type="nucleotide sequence ID" value="NZ_QXFM01000139.1"/>
</dbReference>
<protein>
    <submittedName>
        <fullName evidence="6">Aldehyde dehydrogenase family protein</fullName>
    </submittedName>
</protein>
<evidence type="ECO:0000259" key="5">
    <source>
        <dbReference type="Pfam" id="PF00171"/>
    </source>
</evidence>
<evidence type="ECO:0000313" key="7">
    <source>
        <dbReference type="Proteomes" id="UP000265366"/>
    </source>
</evidence>
<dbReference type="Proteomes" id="UP000265366">
    <property type="component" value="Unassembled WGS sequence"/>
</dbReference>
<comment type="similarity">
    <text evidence="1 4">Belongs to the aldehyde dehydrogenase family.</text>
</comment>
<sequence length="471" mass="50133">MAHEFKLLINGELRGGVTQFPVLNPATEEVVAMCPKADETMLDEAVAAADAAFPAWSARSHEDRVAVLSKLADAIEQRADELAHLLTSEQGKPLNQAQYEVMGTVGTLRAFLGMRIEPQTLRDENGNRVVEHRTPLGVCASITPWNFPVILLFNKLAPALLTGNTLIAKPAPTTPLTTCLIGEIAADILPAGVFNVVCDENELGSKITTHPKIAKVAFTGSTATGAKVLASSAGDIKRVTLELGGNDASIVLDDVPAKLAAERIYQGAMANAGQICVAIKRAYVPRSMYDEFCAEIAKLAEAAVVDDGAKQGSTIGPIQNRMQYEKVKGLIEDSKTRGKIVAGGEIPDRKGYFIPPTIVRDLDDDAPLVKEEQFGPVLPVLAYDSIEDVIARANDSPYGLGGTVWGMDLEAATAVAMQIDSGTVWVNQHLAIDPNIPFRGSKKSGMGGELGMAGLMEYTQAHIVNAVPLAQ</sequence>
<feature type="domain" description="Aldehyde dehydrogenase" evidence="5">
    <location>
        <begin position="19"/>
        <end position="463"/>
    </location>
</feature>
<dbReference type="PROSITE" id="PS00687">
    <property type="entry name" value="ALDEHYDE_DEHYDR_GLU"/>
    <property type="match status" value="1"/>
</dbReference>
<feature type="active site" evidence="3">
    <location>
        <position position="242"/>
    </location>
</feature>
<dbReference type="GO" id="GO:0016620">
    <property type="term" value="F:oxidoreductase activity, acting on the aldehyde or oxo group of donors, NAD or NADP as acceptor"/>
    <property type="evidence" value="ECO:0007669"/>
    <property type="project" value="InterPro"/>
</dbReference>
<dbReference type="InterPro" id="IPR029510">
    <property type="entry name" value="Ald_DH_CS_GLU"/>
</dbReference>
<keyword evidence="7" id="KW-1185">Reference proteome</keyword>
<dbReference type="InterPro" id="IPR016161">
    <property type="entry name" value="Ald_DH/histidinol_DH"/>
</dbReference>
<dbReference type="Gene3D" id="3.40.309.10">
    <property type="entry name" value="Aldehyde Dehydrogenase, Chain A, domain 2"/>
    <property type="match status" value="1"/>
</dbReference>
<proteinExistence type="inferred from homology"/>
<reference evidence="6 7" key="1">
    <citation type="submission" date="2018-08" db="EMBL/GenBank/DDBJ databases">
        <title>Erythrobacter zhengii sp.nov., a bacterium isolated from deep-sea sediment.</title>
        <authorList>
            <person name="Fang C."/>
            <person name="Wu Y.-H."/>
            <person name="Sun C."/>
            <person name="Wang H."/>
            <person name="Cheng H."/>
            <person name="Meng F.-X."/>
            <person name="Wang C.-S."/>
            <person name="Xu X.-W."/>
        </authorList>
    </citation>
    <scope>NUCLEOTIDE SEQUENCE [LARGE SCALE GENOMIC DNA]</scope>
    <source>
        <strain evidence="6 7">CCTCC AB 2015396</strain>
    </source>
</reference>
<dbReference type="CDD" id="cd07106">
    <property type="entry name" value="ALDH_AldA-AAD23400"/>
    <property type="match status" value="1"/>
</dbReference>
<dbReference type="OrthoDB" id="9761688at2"/>
<dbReference type="InterPro" id="IPR016163">
    <property type="entry name" value="Ald_DH_C"/>
</dbReference>